<dbReference type="PANTHER" id="PTHR33334">
    <property type="entry name" value="PROTEIN LNK1"/>
    <property type="match status" value="1"/>
</dbReference>
<dbReference type="EMBL" id="WHWC01000019">
    <property type="protein sequence ID" value="KAG8363698.1"/>
    <property type="molecule type" value="Genomic_DNA"/>
</dbReference>
<feature type="compositionally biased region" description="Polar residues" evidence="1">
    <location>
        <begin position="190"/>
        <end position="200"/>
    </location>
</feature>
<feature type="compositionally biased region" description="Polar residues" evidence="1">
    <location>
        <begin position="617"/>
        <end position="626"/>
    </location>
</feature>
<feature type="region of interest" description="Disordered" evidence="1">
    <location>
        <begin position="616"/>
        <end position="667"/>
    </location>
</feature>
<dbReference type="GO" id="GO:0006355">
    <property type="term" value="P:regulation of DNA-templated transcription"/>
    <property type="evidence" value="ECO:0007669"/>
    <property type="project" value="InterPro"/>
</dbReference>
<evidence type="ECO:0000313" key="3">
    <source>
        <dbReference type="Proteomes" id="UP000826271"/>
    </source>
</evidence>
<feature type="region of interest" description="Disordered" evidence="1">
    <location>
        <begin position="29"/>
        <end position="98"/>
    </location>
</feature>
<reference evidence="2" key="1">
    <citation type="submission" date="2019-10" db="EMBL/GenBank/DDBJ databases">
        <authorList>
            <person name="Zhang R."/>
            <person name="Pan Y."/>
            <person name="Wang J."/>
            <person name="Ma R."/>
            <person name="Yu S."/>
        </authorList>
    </citation>
    <scope>NUCLEOTIDE SEQUENCE</scope>
    <source>
        <strain evidence="2">LA-IB0</strain>
        <tissue evidence="2">Leaf</tissue>
    </source>
</reference>
<feature type="region of interest" description="Disordered" evidence="1">
    <location>
        <begin position="190"/>
        <end position="213"/>
    </location>
</feature>
<dbReference type="AlphaFoldDB" id="A0AAV6W9H7"/>
<comment type="caution">
    <text evidence="2">The sequence shown here is derived from an EMBL/GenBank/DDBJ whole genome shotgun (WGS) entry which is preliminary data.</text>
</comment>
<feature type="region of interest" description="Disordered" evidence="1">
    <location>
        <begin position="469"/>
        <end position="489"/>
    </location>
</feature>
<protein>
    <recommendedName>
        <fullName evidence="4">Protein LNK2</fullName>
    </recommendedName>
</protein>
<dbReference type="GO" id="GO:0007623">
    <property type="term" value="P:circadian rhythm"/>
    <property type="evidence" value="ECO:0007669"/>
    <property type="project" value="InterPro"/>
</dbReference>
<evidence type="ECO:0008006" key="4">
    <source>
        <dbReference type="Google" id="ProtNLM"/>
    </source>
</evidence>
<evidence type="ECO:0000313" key="2">
    <source>
        <dbReference type="EMBL" id="KAG8363698.1"/>
    </source>
</evidence>
<dbReference type="InterPro" id="IPR039928">
    <property type="entry name" value="LNK"/>
</dbReference>
<proteinExistence type="predicted"/>
<evidence type="ECO:0000256" key="1">
    <source>
        <dbReference type="SAM" id="MobiDB-lite"/>
    </source>
</evidence>
<feature type="compositionally biased region" description="Basic and acidic residues" evidence="1">
    <location>
        <begin position="55"/>
        <end position="68"/>
    </location>
</feature>
<dbReference type="PANTHER" id="PTHR33334:SF5">
    <property type="entry name" value="PROTEIN LNK2"/>
    <property type="match status" value="1"/>
</dbReference>
<organism evidence="2 3">
    <name type="scientific">Buddleja alternifolia</name>
    <dbReference type="NCBI Taxonomy" id="168488"/>
    <lineage>
        <taxon>Eukaryota</taxon>
        <taxon>Viridiplantae</taxon>
        <taxon>Streptophyta</taxon>
        <taxon>Embryophyta</taxon>
        <taxon>Tracheophyta</taxon>
        <taxon>Spermatophyta</taxon>
        <taxon>Magnoliopsida</taxon>
        <taxon>eudicotyledons</taxon>
        <taxon>Gunneridae</taxon>
        <taxon>Pentapetalae</taxon>
        <taxon>asterids</taxon>
        <taxon>lamiids</taxon>
        <taxon>Lamiales</taxon>
        <taxon>Scrophulariaceae</taxon>
        <taxon>Buddlejeae</taxon>
        <taxon>Buddleja</taxon>
    </lineage>
</organism>
<dbReference type="Proteomes" id="UP000826271">
    <property type="component" value="Unassembled WGS sequence"/>
</dbReference>
<sequence>MSLLPKLTNIIWGEAGECDDHIVPYPEQVEERPPLLFGDPTKKETNRETANVSPVERKKPIIKSEHGVKLNNNSKYDPGDPATGLALSSWPDETNPSLLDAAKADQDSMGNAASNNITKNSKQGSLRDETAQFGKDSELFQNPPENGEQVDYVDYGWANIGSFDDLDNIFSNNDPIFGDLSVGNTDELWTSSKDVSSSPLGPTPLNGDSSDLALGPLRTSSDRSEIKAQYMLDPSQSFVSGYEKSNEITSHAPQNLQASIDTIEHSGGKSKLLLKEKTFEMGRKIQACHKQLDDDGYAATLNEVPEKGNKQKRLLKGKTLGKKIEVTRLHDLGGTWSSSRSPFQQLNSQYSPSMVNPCTPLVLTRPEPMQQKQFSVPLLASPVYGNAVNYYPPPPPPPPVMAQSSGFPPGNANSLKEPPAMTPKEKIEKLRRRQQMRAILAIQKQQQQFGNQAEYPIMDGGKVEVDESLSSIPSLDPNSPIEHDESNTSSMAFDNCSVEESVLSRLQDTIAKLDIQIRLCIRDSLFRLAQSAMQRQYSSVTSSTNTRSIDEVLGNKDTDVAHERFTRTLDEETDTNPIDRTVAHLLFHRPPEFYGANLPYEKKAISAKVFFPDDFENTQMTSPQESKTPRVFSKGDKSKNSPRLDTFENASNNEAAYGGMKKAEASN</sequence>
<gene>
    <name evidence="2" type="ORF">BUALT_Bualt19G0049500</name>
</gene>
<keyword evidence="3" id="KW-1185">Reference proteome</keyword>
<accession>A0AAV6W9H7</accession>
<name>A0AAV6W9H7_9LAMI</name>